<dbReference type="RefSeq" id="WP_077279850.1">
    <property type="nucleotide sequence ID" value="NZ_MVBK01000098.1"/>
</dbReference>
<organism evidence="8 9">
    <name type="scientific">Thioalkalivibrio denitrificans</name>
    <dbReference type="NCBI Taxonomy" id="108003"/>
    <lineage>
        <taxon>Bacteria</taxon>
        <taxon>Pseudomonadati</taxon>
        <taxon>Pseudomonadota</taxon>
        <taxon>Gammaproteobacteria</taxon>
        <taxon>Chromatiales</taxon>
        <taxon>Ectothiorhodospiraceae</taxon>
        <taxon>Thioalkalivibrio</taxon>
    </lineage>
</organism>
<comment type="subcellular location">
    <subcellularLocation>
        <location evidence="1">Cell membrane</location>
        <topology evidence="1">Multi-pass membrane protein</topology>
    </subcellularLocation>
</comment>
<dbReference type="AlphaFoldDB" id="A0A1V3NCA4"/>
<gene>
    <name evidence="8" type="ORF">B1C78_14355</name>
</gene>
<dbReference type="PANTHER" id="PTHR34583:SF2">
    <property type="entry name" value="ANTIPORTER SUBUNIT MNHC2-RELATED"/>
    <property type="match status" value="1"/>
</dbReference>
<dbReference type="Gene3D" id="1.10.287.3510">
    <property type="match status" value="1"/>
</dbReference>
<keyword evidence="3" id="KW-1003">Cell membrane</keyword>
<evidence type="ECO:0000313" key="8">
    <source>
        <dbReference type="EMBL" id="OOG22710.1"/>
    </source>
</evidence>
<dbReference type="OrthoDB" id="1494613at2"/>
<keyword evidence="4 7" id="KW-0812">Transmembrane</keyword>
<dbReference type="Pfam" id="PF00420">
    <property type="entry name" value="Oxidored_q2"/>
    <property type="match status" value="1"/>
</dbReference>
<evidence type="ECO:0000256" key="5">
    <source>
        <dbReference type="ARBA" id="ARBA00022989"/>
    </source>
</evidence>
<evidence type="ECO:0000256" key="6">
    <source>
        <dbReference type="ARBA" id="ARBA00023136"/>
    </source>
</evidence>
<evidence type="ECO:0000256" key="1">
    <source>
        <dbReference type="ARBA" id="ARBA00004651"/>
    </source>
</evidence>
<keyword evidence="5 7" id="KW-1133">Transmembrane helix</keyword>
<feature type="transmembrane region" description="Helical" evidence="7">
    <location>
        <begin position="6"/>
        <end position="22"/>
    </location>
</feature>
<feature type="transmembrane region" description="Helical" evidence="7">
    <location>
        <begin position="59"/>
        <end position="80"/>
    </location>
</feature>
<dbReference type="Proteomes" id="UP000189462">
    <property type="component" value="Unassembled WGS sequence"/>
</dbReference>
<dbReference type="PANTHER" id="PTHR34583">
    <property type="entry name" value="ANTIPORTER SUBUNIT MNHC2-RELATED"/>
    <property type="match status" value="1"/>
</dbReference>
<name>A0A1V3NCA4_9GAMM</name>
<evidence type="ECO:0000256" key="2">
    <source>
        <dbReference type="ARBA" id="ARBA00010388"/>
    </source>
</evidence>
<keyword evidence="9" id="KW-1185">Reference proteome</keyword>
<dbReference type="GO" id="GO:0005886">
    <property type="term" value="C:plasma membrane"/>
    <property type="evidence" value="ECO:0007669"/>
    <property type="project" value="UniProtKB-SubCell"/>
</dbReference>
<evidence type="ECO:0000256" key="3">
    <source>
        <dbReference type="ARBA" id="ARBA00022475"/>
    </source>
</evidence>
<protein>
    <recommendedName>
        <fullName evidence="10">Na+/H+ antiporter subunit C</fullName>
    </recommendedName>
</protein>
<dbReference type="InterPro" id="IPR039428">
    <property type="entry name" value="NUOK/Mnh_C1-like"/>
</dbReference>
<dbReference type="InterPro" id="IPR050601">
    <property type="entry name" value="CPA3_antiporter_subunitC"/>
</dbReference>
<evidence type="ECO:0000256" key="7">
    <source>
        <dbReference type="SAM" id="Phobius"/>
    </source>
</evidence>
<comment type="similarity">
    <text evidence="2">Belongs to the CPA3 antiporters (TC 2.A.63) subunit C family.</text>
</comment>
<proteinExistence type="inferred from homology"/>
<dbReference type="EMBL" id="MVBK01000098">
    <property type="protein sequence ID" value="OOG22710.1"/>
    <property type="molecule type" value="Genomic_DNA"/>
</dbReference>
<evidence type="ECO:0000256" key="4">
    <source>
        <dbReference type="ARBA" id="ARBA00022692"/>
    </source>
</evidence>
<evidence type="ECO:0000313" key="9">
    <source>
        <dbReference type="Proteomes" id="UP000189462"/>
    </source>
</evidence>
<feature type="transmembrane region" description="Helical" evidence="7">
    <location>
        <begin position="29"/>
        <end position="47"/>
    </location>
</feature>
<dbReference type="STRING" id="108003.B1C78_14355"/>
<comment type="caution">
    <text evidence="8">The sequence shown here is derived from an EMBL/GenBank/DDBJ whole genome shotgun (WGS) entry which is preliminary data.</text>
</comment>
<sequence length="92" mass="10064">MTFYLLLATALFLMALYGVFASRHLLRRILALNVMSTAVFLWLVTVARAAPGLDPVPHAMVLTGIVVTVSTTAVAVVLVVRLRASHRRHDLP</sequence>
<evidence type="ECO:0008006" key="10">
    <source>
        <dbReference type="Google" id="ProtNLM"/>
    </source>
</evidence>
<keyword evidence="6 7" id="KW-0472">Membrane</keyword>
<reference evidence="8 9" key="1">
    <citation type="submission" date="2017-02" db="EMBL/GenBank/DDBJ databases">
        <title>Genomic diversity within the haloalkaliphilic genus Thioalkalivibrio.</title>
        <authorList>
            <person name="Ahn A.-C."/>
            <person name="Meier-Kolthoff J."/>
            <person name="Overmars L."/>
            <person name="Richter M."/>
            <person name="Woyke T."/>
            <person name="Sorokin D.Y."/>
            <person name="Muyzer G."/>
        </authorList>
    </citation>
    <scope>NUCLEOTIDE SEQUENCE [LARGE SCALE GENOMIC DNA]</scope>
    <source>
        <strain evidence="8 9">ALJD</strain>
    </source>
</reference>
<accession>A0A1V3NCA4</accession>